<organism evidence="1 3">
    <name type="scientific">Lithospermum erythrorhizon</name>
    <name type="common">Purple gromwell</name>
    <name type="synonym">Lithospermum officinale var. erythrorhizon</name>
    <dbReference type="NCBI Taxonomy" id="34254"/>
    <lineage>
        <taxon>Eukaryota</taxon>
        <taxon>Viridiplantae</taxon>
        <taxon>Streptophyta</taxon>
        <taxon>Embryophyta</taxon>
        <taxon>Tracheophyta</taxon>
        <taxon>Spermatophyta</taxon>
        <taxon>Magnoliopsida</taxon>
        <taxon>eudicotyledons</taxon>
        <taxon>Gunneridae</taxon>
        <taxon>Pentapetalae</taxon>
        <taxon>asterids</taxon>
        <taxon>lamiids</taxon>
        <taxon>Boraginales</taxon>
        <taxon>Boraginaceae</taxon>
        <taxon>Boraginoideae</taxon>
        <taxon>Lithospermeae</taxon>
        <taxon>Lithospermum</taxon>
    </lineage>
</organism>
<sequence length="117" mass="12794">MNLVNVRSFIPSDMTVLLISGENGTKLGSSVLDPRRTCPVTLAERASTYRCRAATTSVGVPGLPHQAPTYHVSFVILSQAHYSSTPGEYEYRPPLHPPGRMILIRGMIPLDLKFTGL</sequence>
<evidence type="ECO:0000313" key="2">
    <source>
        <dbReference type="EMBL" id="GAA0185273.1"/>
    </source>
</evidence>
<dbReference type="AlphaFoldDB" id="A0AAV3P6C8"/>
<dbReference type="EMBL" id="BAABME010012571">
    <property type="protein sequence ID" value="GAA0185273.1"/>
    <property type="molecule type" value="Genomic_DNA"/>
</dbReference>
<reference evidence="1 3" key="1">
    <citation type="submission" date="2024-01" db="EMBL/GenBank/DDBJ databases">
        <title>The complete chloroplast genome sequence of Lithospermum erythrorhizon: insights into the phylogenetic relationship among Boraginaceae species and the maternal lineages of purple gromwells.</title>
        <authorList>
            <person name="Okada T."/>
            <person name="Watanabe K."/>
        </authorList>
    </citation>
    <scope>NUCLEOTIDE SEQUENCE [LARGE SCALE GENOMIC DNA]</scope>
</reference>
<dbReference type="EMBL" id="BAABME010031447">
    <property type="protein sequence ID" value="GAA0145790.1"/>
    <property type="molecule type" value="Genomic_DNA"/>
</dbReference>
<keyword evidence="3" id="KW-1185">Reference proteome</keyword>
<evidence type="ECO:0000313" key="1">
    <source>
        <dbReference type="EMBL" id="GAA0145790.1"/>
    </source>
</evidence>
<comment type="caution">
    <text evidence="1">The sequence shown here is derived from an EMBL/GenBank/DDBJ whole genome shotgun (WGS) entry which is preliminary data.</text>
</comment>
<evidence type="ECO:0000313" key="3">
    <source>
        <dbReference type="Proteomes" id="UP001454036"/>
    </source>
</evidence>
<accession>A0AAV3P6C8</accession>
<proteinExistence type="predicted"/>
<protein>
    <submittedName>
        <fullName evidence="1">Uncharacterized protein</fullName>
    </submittedName>
</protein>
<dbReference type="Proteomes" id="UP001454036">
    <property type="component" value="Unassembled WGS sequence"/>
</dbReference>
<name>A0AAV3P6C8_LITER</name>
<gene>
    <name evidence="2" type="ORF">LIER_32561</name>
    <name evidence="1" type="ORF">LIER_42880</name>
</gene>